<feature type="coiled-coil region" evidence="1">
    <location>
        <begin position="645"/>
        <end position="672"/>
    </location>
</feature>
<dbReference type="Gene3D" id="1.25.40.10">
    <property type="entry name" value="Tetratricopeptide repeat domain"/>
    <property type="match status" value="1"/>
</dbReference>
<sequence length="679" mass="78627">MELIQNNPYRIAGILSNFTERELQKQKAKTRAYSKVGKETKSEYDFQILDNITRTEESINKAFSHIQQNQDKVNFALFWFLNANPFDNAAIAYLKKGNEDKAVEIWEKVTLNKEVNSKNFSAFNNLGTYKLLSQDHIKQGIEAKIKLIESDYFENFVHSVADKTFTIDNEKQIEILVDELLMQFKNQYSSSETLQLFSNCNGSTQKYLSKKFTEEPIHEIESKIEINKKKRKGNRSGAYEFGSRLFTNTKENLSLLKSILGTNDLKYKAVADQLANEILQCGIDYFNESKKNNSIVNYLESAKKLIKLADSIKVGKLTEERIQDSLTSIEELEDSEIKQLIQLFHSIKNAFRTNGDLILLNVNKLISEDIDLKAGKKGLNIKAINENIENCIDWEKANNLVIDALDEKKIFNLKYNTKKKLKDELIGLIKWYERCSQVKSDISDIIEKYNNLKPKIPFQILSSEIINIYNNPFYYKYLDDIKIVLKLEVFESSIIDFNVNKKTKFDLLNKLLEDADLPKINIYDSHSSYDLSPAPVDNVKVYNRAKNNLKYKLKIPGTEIKYYHKESIKLNEGLTEVVLPCYKCNKINENMFEVIEAPSAKIRRELLVAEDDLELINQADFFATEIESAEKGMNVIKIFKFFRPKAEKIAQIKSQQNKIEQLIEKSKKEKKKNSRGKDL</sequence>
<gene>
    <name evidence="2" type="ORF">pgond44_03663</name>
</gene>
<dbReference type="EMBL" id="APLF01000003">
    <property type="protein sequence ID" value="EMY82299.1"/>
    <property type="molecule type" value="Genomic_DNA"/>
</dbReference>
<name>N1WYX2_9FLAO</name>
<keyword evidence="3" id="KW-1185">Reference proteome</keyword>
<dbReference type="STRING" id="1189619.pgond44_03663"/>
<evidence type="ECO:0000256" key="1">
    <source>
        <dbReference type="SAM" id="Coils"/>
    </source>
</evidence>
<dbReference type="AlphaFoldDB" id="N1WYX2"/>
<dbReference type="InterPro" id="IPR011990">
    <property type="entry name" value="TPR-like_helical_dom_sf"/>
</dbReference>
<evidence type="ECO:0000313" key="3">
    <source>
        <dbReference type="Proteomes" id="UP000012317"/>
    </source>
</evidence>
<comment type="caution">
    <text evidence="2">The sequence shown here is derived from an EMBL/GenBank/DDBJ whole genome shotgun (WGS) entry which is preliminary data.</text>
</comment>
<organism evidence="2 3">
    <name type="scientific">Psychroflexus gondwanensis ACAM 44</name>
    <dbReference type="NCBI Taxonomy" id="1189619"/>
    <lineage>
        <taxon>Bacteria</taxon>
        <taxon>Pseudomonadati</taxon>
        <taxon>Bacteroidota</taxon>
        <taxon>Flavobacteriia</taxon>
        <taxon>Flavobacteriales</taxon>
        <taxon>Flavobacteriaceae</taxon>
        <taxon>Psychroflexus</taxon>
    </lineage>
</organism>
<dbReference type="RefSeq" id="WP_003436784.1">
    <property type="nucleotide sequence ID" value="NZ_APLF01000003.1"/>
</dbReference>
<keyword evidence="1" id="KW-0175">Coiled coil</keyword>
<protein>
    <submittedName>
        <fullName evidence="2">Uncharacterized protein</fullName>
    </submittedName>
</protein>
<accession>N1WYX2</accession>
<dbReference type="Proteomes" id="UP000012317">
    <property type="component" value="Unassembled WGS sequence"/>
</dbReference>
<dbReference type="PATRIC" id="fig|1189619.4.peg.770"/>
<reference evidence="2 3" key="1">
    <citation type="journal article" date="2014" name="Genome Biol. Evol.">
        <title>Extensive gene acquisition in the extremely psychrophilic bacterial species Psychroflexus torquis and the link to sea-ice ecosystem specialism.</title>
        <authorList>
            <person name="Feng S."/>
            <person name="Powell S.M."/>
            <person name="Wilson R."/>
            <person name="Bowman J.P."/>
        </authorList>
    </citation>
    <scope>NUCLEOTIDE SEQUENCE [LARGE SCALE GENOMIC DNA]</scope>
    <source>
        <strain evidence="2 3">ACAM 44</strain>
    </source>
</reference>
<proteinExistence type="predicted"/>
<evidence type="ECO:0000313" key="2">
    <source>
        <dbReference type="EMBL" id="EMY82299.1"/>
    </source>
</evidence>